<dbReference type="EMBL" id="JBIRYO010000039">
    <property type="protein sequence ID" value="MFI2478416.1"/>
    <property type="molecule type" value="Genomic_DNA"/>
</dbReference>
<comment type="subcellular location">
    <subcellularLocation>
        <location evidence="1">Membrane</location>
        <topology evidence="1">Multi-pass membrane protein</topology>
    </subcellularLocation>
</comment>
<feature type="transmembrane region" description="Helical" evidence="5">
    <location>
        <begin position="108"/>
        <end position="124"/>
    </location>
</feature>
<keyword evidence="7" id="KW-1185">Reference proteome</keyword>
<evidence type="ECO:0000313" key="7">
    <source>
        <dbReference type="Proteomes" id="UP001611415"/>
    </source>
</evidence>
<dbReference type="RefSeq" id="WP_397095909.1">
    <property type="nucleotide sequence ID" value="NZ_JBIRYO010000039.1"/>
</dbReference>
<evidence type="ECO:0000256" key="1">
    <source>
        <dbReference type="ARBA" id="ARBA00004141"/>
    </source>
</evidence>
<dbReference type="Pfam" id="PF13564">
    <property type="entry name" value="DoxX_2"/>
    <property type="match status" value="1"/>
</dbReference>
<accession>A0ABW7XBA4</accession>
<evidence type="ECO:0000256" key="4">
    <source>
        <dbReference type="ARBA" id="ARBA00023136"/>
    </source>
</evidence>
<organism evidence="6 7">
    <name type="scientific">Nocardia xishanensis</name>
    <dbReference type="NCBI Taxonomy" id="238964"/>
    <lineage>
        <taxon>Bacteria</taxon>
        <taxon>Bacillati</taxon>
        <taxon>Actinomycetota</taxon>
        <taxon>Actinomycetes</taxon>
        <taxon>Mycobacteriales</taxon>
        <taxon>Nocardiaceae</taxon>
        <taxon>Nocardia</taxon>
    </lineage>
</organism>
<reference evidence="6 7" key="1">
    <citation type="submission" date="2024-10" db="EMBL/GenBank/DDBJ databases">
        <title>The Natural Products Discovery Center: Release of the First 8490 Sequenced Strains for Exploring Actinobacteria Biosynthetic Diversity.</title>
        <authorList>
            <person name="Kalkreuter E."/>
            <person name="Kautsar S.A."/>
            <person name="Yang D."/>
            <person name="Bader C.D."/>
            <person name="Teijaro C.N."/>
            <person name="Fluegel L."/>
            <person name="Davis C.M."/>
            <person name="Simpson J.R."/>
            <person name="Lauterbach L."/>
            <person name="Steele A.D."/>
            <person name="Gui C."/>
            <person name="Meng S."/>
            <person name="Li G."/>
            <person name="Viehrig K."/>
            <person name="Ye F."/>
            <person name="Su P."/>
            <person name="Kiefer A.F."/>
            <person name="Nichols A."/>
            <person name="Cepeda A.J."/>
            <person name="Yan W."/>
            <person name="Fan B."/>
            <person name="Jiang Y."/>
            <person name="Adhikari A."/>
            <person name="Zheng C.-J."/>
            <person name="Schuster L."/>
            <person name="Cowan T.M."/>
            <person name="Smanski M.J."/>
            <person name="Chevrette M.G."/>
            <person name="De Carvalho L.P.S."/>
            <person name="Shen B."/>
        </authorList>
    </citation>
    <scope>NUCLEOTIDE SEQUENCE [LARGE SCALE GENOMIC DNA]</scope>
    <source>
        <strain evidence="6 7">NPDC019275</strain>
    </source>
</reference>
<keyword evidence="3 5" id="KW-1133">Transmembrane helix</keyword>
<dbReference type="InterPro" id="IPR032808">
    <property type="entry name" value="DoxX"/>
</dbReference>
<evidence type="ECO:0000256" key="2">
    <source>
        <dbReference type="ARBA" id="ARBA00022692"/>
    </source>
</evidence>
<evidence type="ECO:0000256" key="5">
    <source>
        <dbReference type="SAM" id="Phobius"/>
    </source>
</evidence>
<evidence type="ECO:0000256" key="3">
    <source>
        <dbReference type="ARBA" id="ARBA00022989"/>
    </source>
</evidence>
<feature type="transmembrane region" description="Helical" evidence="5">
    <location>
        <begin position="59"/>
        <end position="77"/>
    </location>
</feature>
<proteinExistence type="predicted"/>
<keyword evidence="2 5" id="KW-0812">Transmembrane</keyword>
<dbReference type="Proteomes" id="UP001611415">
    <property type="component" value="Unassembled WGS sequence"/>
</dbReference>
<evidence type="ECO:0000313" key="6">
    <source>
        <dbReference type="EMBL" id="MFI2478416.1"/>
    </source>
</evidence>
<feature type="transmembrane region" description="Helical" evidence="5">
    <location>
        <begin position="84"/>
        <end position="102"/>
    </location>
</feature>
<sequence length="139" mass="14899">MTAITAPTAATRPGAIRNRILWTVQILLGLFFVIASGIPKFVGQEDAVRIFDAIGFGDWFMYFTGLVEVAGGIGLLIRRLAGAAAAGLSITMVLAAATQAFILDAPSYSVFPLVLAAVCAWLAWERRDGLVAVWDRLSR</sequence>
<keyword evidence="4 5" id="KW-0472">Membrane</keyword>
<feature type="transmembrane region" description="Helical" evidence="5">
    <location>
        <begin position="20"/>
        <end position="39"/>
    </location>
</feature>
<gene>
    <name evidence="6" type="ORF">ACH49W_34100</name>
</gene>
<name>A0ABW7XBA4_9NOCA</name>
<comment type="caution">
    <text evidence="6">The sequence shown here is derived from an EMBL/GenBank/DDBJ whole genome shotgun (WGS) entry which is preliminary data.</text>
</comment>
<protein>
    <submittedName>
        <fullName evidence="6">DoxX family protein</fullName>
    </submittedName>
</protein>